<keyword evidence="3" id="KW-0812">Transmembrane</keyword>
<dbReference type="Gene3D" id="2.40.420.20">
    <property type="match status" value="1"/>
</dbReference>
<evidence type="ECO:0000256" key="3">
    <source>
        <dbReference type="SAM" id="Phobius"/>
    </source>
</evidence>
<organism evidence="5 6">
    <name type="scientific">Aureimonas jatrophae</name>
    <dbReference type="NCBI Taxonomy" id="1166073"/>
    <lineage>
        <taxon>Bacteria</taxon>
        <taxon>Pseudomonadati</taxon>
        <taxon>Pseudomonadota</taxon>
        <taxon>Alphaproteobacteria</taxon>
        <taxon>Hyphomicrobiales</taxon>
        <taxon>Aurantimonadaceae</taxon>
        <taxon>Aureimonas</taxon>
    </lineage>
</organism>
<sequence length="573" mass="59758">MTLRILTAAVMAVMALAAPSSAHEGHDHGGPPPPTASAQAAPRAEAQSALFEFVAVARGNALEIHLDRFDTNEPVVGATIEIDTPAGPATAAADRDLYRLEADWVRQPGAHDLIATVTSGTDVDFLTTTLTIPEAPAPVAAAGGGWLVGSALATEVREALSVDLKERLSRNDPALLTVGAAGFALGILAMALFRRRVLLAAGTATALVLLFGGSLALAHEGHDHGTPPAAMPTAAGGATGARDLAQRLPDGAVFVPKPSQRILAIRTVKTVPADHRRSVEMPGRVIPDPNASGYVQASIAGRLMPPEGGFPRLGSKVEAGDILAYVASAIQTIDQSDLQQRLSELDQAISIAEQRVRRSETLVRSGAVAKTTLDETRIELQGLRDRRAAIDHVQVRPEPLVAPVSGVVAAANAVAGQMAESNAVVFHIVDPARLWVEALAYGSSGAFSAASATGAGTEGLSLRFEGAGFADRSQALPVHFSIERGAKGLRLGQMLTVLAETEETRTGVALPRTSVLRGSNGQDIVFLHTGAERFEPREVRVQPLDAERVLVAAGIEAGSRVVTEGAELLNQIR</sequence>
<accession>A0A1H0HE71</accession>
<dbReference type="PANTHER" id="PTHR30097:SF4">
    <property type="entry name" value="SLR6042 PROTEIN"/>
    <property type="match status" value="1"/>
</dbReference>
<gene>
    <name evidence="5" type="ORF">SAMN05192530_10456</name>
</gene>
<dbReference type="EMBL" id="FNIT01000004">
    <property type="protein sequence ID" value="SDO17427.1"/>
    <property type="molecule type" value="Genomic_DNA"/>
</dbReference>
<feature type="transmembrane region" description="Helical" evidence="3">
    <location>
        <begin position="174"/>
        <end position="193"/>
    </location>
</feature>
<dbReference type="Gene3D" id="1.10.287.470">
    <property type="entry name" value="Helix hairpin bin"/>
    <property type="match status" value="1"/>
</dbReference>
<evidence type="ECO:0000256" key="4">
    <source>
        <dbReference type="SAM" id="SignalP"/>
    </source>
</evidence>
<dbReference type="InterPro" id="IPR051909">
    <property type="entry name" value="MFP_Cation_Efflux"/>
</dbReference>
<reference evidence="5 6" key="1">
    <citation type="submission" date="2016-10" db="EMBL/GenBank/DDBJ databases">
        <authorList>
            <person name="de Groot N.N."/>
        </authorList>
    </citation>
    <scope>NUCLEOTIDE SEQUENCE [LARGE SCALE GENOMIC DNA]</scope>
    <source>
        <strain evidence="6">L7-484,KACC 16230,DSM 25025</strain>
    </source>
</reference>
<proteinExistence type="predicted"/>
<protein>
    <submittedName>
        <fullName evidence="5">Multidrug efflux pump subunit AcrA (Membrane-fusion protein)</fullName>
    </submittedName>
</protein>
<evidence type="ECO:0000313" key="6">
    <source>
        <dbReference type="Proteomes" id="UP000198793"/>
    </source>
</evidence>
<feature type="signal peptide" evidence="4">
    <location>
        <begin position="1"/>
        <end position="22"/>
    </location>
</feature>
<evidence type="ECO:0000256" key="2">
    <source>
        <dbReference type="SAM" id="MobiDB-lite"/>
    </source>
</evidence>
<dbReference type="GO" id="GO:0060003">
    <property type="term" value="P:copper ion export"/>
    <property type="evidence" value="ECO:0007669"/>
    <property type="project" value="TreeGrafter"/>
</dbReference>
<keyword evidence="4" id="KW-0732">Signal</keyword>
<dbReference type="Gene3D" id="2.40.50.100">
    <property type="match status" value="1"/>
</dbReference>
<dbReference type="Proteomes" id="UP000198793">
    <property type="component" value="Unassembled WGS sequence"/>
</dbReference>
<evidence type="ECO:0000256" key="1">
    <source>
        <dbReference type="ARBA" id="ARBA00022448"/>
    </source>
</evidence>
<feature type="chain" id="PRO_5011759120" evidence="4">
    <location>
        <begin position="23"/>
        <end position="573"/>
    </location>
</feature>
<feature type="region of interest" description="Disordered" evidence="2">
    <location>
        <begin position="21"/>
        <end position="42"/>
    </location>
</feature>
<dbReference type="STRING" id="1166073.SAMN05192530_10456"/>
<keyword evidence="1" id="KW-0813">Transport</keyword>
<dbReference type="PANTHER" id="PTHR30097">
    <property type="entry name" value="CATION EFFLUX SYSTEM PROTEIN CUSB"/>
    <property type="match status" value="1"/>
</dbReference>
<feature type="transmembrane region" description="Helical" evidence="3">
    <location>
        <begin position="198"/>
        <end position="218"/>
    </location>
</feature>
<name>A0A1H0HE71_9HYPH</name>
<keyword evidence="6" id="KW-1185">Reference proteome</keyword>
<dbReference type="GO" id="GO:0030313">
    <property type="term" value="C:cell envelope"/>
    <property type="evidence" value="ECO:0007669"/>
    <property type="project" value="TreeGrafter"/>
</dbReference>
<dbReference type="GO" id="GO:0015679">
    <property type="term" value="P:plasma membrane copper ion transport"/>
    <property type="evidence" value="ECO:0007669"/>
    <property type="project" value="TreeGrafter"/>
</dbReference>
<dbReference type="SUPFAM" id="SSF111369">
    <property type="entry name" value="HlyD-like secretion proteins"/>
    <property type="match status" value="1"/>
</dbReference>
<dbReference type="AlphaFoldDB" id="A0A1H0HE71"/>
<keyword evidence="3" id="KW-0472">Membrane</keyword>
<evidence type="ECO:0000313" key="5">
    <source>
        <dbReference type="EMBL" id="SDO17427.1"/>
    </source>
</evidence>
<keyword evidence="3" id="KW-1133">Transmembrane helix</keyword>